<evidence type="ECO:0000256" key="10">
    <source>
        <dbReference type="SAM" id="Phobius"/>
    </source>
</evidence>
<evidence type="ECO:0000313" key="12">
    <source>
        <dbReference type="EMBL" id="MBB6215493.1"/>
    </source>
</evidence>
<comment type="caution">
    <text evidence="12">The sequence shown here is derived from an EMBL/GenBank/DDBJ whole genome shotgun (WGS) entry which is preliminary data.</text>
</comment>
<feature type="transmembrane region" description="Helical" evidence="10">
    <location>
        <begin position="143"/>
        <end position="161"/>
    </location>
</feature>
<feature type="coiled-coil region" evidence="9">
    <location>
        <begin position="267"/>
        <end position="297"/>
    </location>
</feature>
<dbReference type="SUPFAM" id="SSF55874">
    <property type="entry name" value="ATPase domain of HSP90 chaperone/DNA topoisomerase II/histidine kinase"/>
    <property type="match status" value="1"/>
</dbReference>
<protein>
    <recommendedName>
        <fullName evidence="2">histidine kinase</fullName>
        <ecNumber evidence="2">2.7.13.3</ecNumber>
    </recommendedName>
</protein>
<evidence type="ECO:0000313" key="13">
    <source>
        <dbReference type="Proteomes" id="UP000579281"/>
    </source>
</evidence>
<dbReference type="EMBL" id="JACHEN010000008">
    <property type="protein sequence ID" value="MBB6215493.1"/>
    <property type="molecule type" value="Genomic_DNA"/>
</dbReference>
<dbReference type="InterPro" id="IPR003594">
    <property type="entry name" value="HATPase_dom"/>
</dbReference>
<feature type="domain" description="Histidine kinase" evidence="11">
    <location>
        <begin position="577"/>
        <end position="796"/>
    </location>
</feature>
<keyword evidence="6" id="KW-0418">Kinase</keyword>
<evidence type="ECO:0000259" key="11">
    <source>
        <dbReference type="PROSITE" id="PS50109"/>
    </source>
</evidence>
<keyword evidence="3" id="KW-0597">Phosphoprotein</keyword>
<dbReference type="InterPro" id="IPR004358">
    <property type="entry name" value="Sig_transdc_His_kin-like_C"/>
</dbReference>
<dbReference type="PANTHER" id="PTHR43047">
    <property type="entry name" value="TWO-COMPONENT HISTIDINE PROTEIN KINASE"/>
    <property type="match status" value="1"/>
</dbReference>
<dbReference type="EC" id="2.7.13.3" evidence="2"/>
<feature type="transmembrane region" description="Helical" evidence="10">
    <location>
        <begin position="43"/>
        <end position="62"/>
    </location>
</feature>
<evidence type="ECO:0000256" key="6">
    <source>
        <dbReference type="ARBA" id="ARBA00022777"/>
    </source>
</evidence>
<keyword evidence="7" id="KW-0067">ATP-binding</keyword>
<evidence type="ECO:0000256" key="7">
    <source>
        <dbReference type="ARBA" id="ARBA00022840"/>
    </source>
</evidence>
<reference evidence="12 13" key="1">
    <citation type="submission" date="2020-08" db="EMBL/GenBank/DDBJ databases">
        <title>Genomic Encyclopedia of Type Strains, Phase IV (KMG-IV): sequencing the most valuable type-strain genomes for metagenomic binning, comparative biology and taxonomic classification.</title>
        <authorList>
            <person name="Goeker M."/>
        </authorList>
    </citation>
    <scope>NUCLEOTIDE SEQUENCE [LARGE SCALE GENOMIC DNA]</scope>
    <source>
        <strain evidence="12 13">DSM 103526</strain>
    </source>
</reference>
<dbReference type="SUPFAM" id="SSF47384">
    <property type="entry name" value="Homodimeric domain of signal transducing histidine kinase"/>
    <property type="match status" value="1"/>
</dbReference>
<evidence type="ECO:0000256" key="1">
    <source>
        <dbReference type="ARBA" id="ARBA00000085"/>
    </source>
</evidence>
<proteinExistence type="predicted"/>
<dbReference type="Pfam" id="PF17159">
    <property type="entry name" value="MASE3"/>
    <property type="match status" value="1"/>
</dbReference>
<dbReference type="SUPFAM" id="SSF55785">
    <property type="entry name" value="PYP-like sensor domain (PAS domain)"/>
    <property type="match status" value="2"/>
</dbReference>
<evidence type="ECO:0000256" key="8">
    <source>
        <dbReference type="ARBA" id="ARBA00023012"/>
    </source>
</evidence>
<dbReference type="Pfam" id="PF13426">
    <property type="entry name" value="PAS_9"/>
    <property type="match status" value="1"/>
</dbReference>
<dbReference type="FunFam" id="3.30.565.10:FF:000037">
    <property type="entry name" value="Hybrid sensor histidine kinase/response regulator"/>
    <property type="match status" value="1"/>
</dbReference>
<keyword evidence="10" id="KW-0472">Membrane</keyword>
<comment type="catalytic activity">
    <reaction evidence="1">
        <text>ATP + protein L-histidine = ADP + protein N-phospho-L-histidine.</text>
        <dbReference type="EC" id="2.7.13.3"/>
    </reaction>
</comment>
<keyword evidence="10" id="KW-1133">Transmembrane helix</keyword>
<accession>A0A841KPZ2</accession>
<feature type="transmembrane region" description="Helical" evidence="10">
    <location>
        <begin position="177"/>
        <end position="194"/>
    </location>
</feature>
<dbReference type="SMART" id="SM00387">
    <property type="entry name" value="HATPase_c"/>
    <property type="match status" value="1"/>
</dbReference>
<dbReference type="InterPro" id="IPR003661">
    <property type="entry name" value="HisK_dim/P_dom"/>
</dbReference>
<dbReference type="Proteomes" id="UP000579281">
    <property type="component" value="Unassembled WGS sequence"/>
</dbReference>
<dbReference type="CDD" id="cd00082">
    <property type="entry name" value="HisKA"/>
    <property type="match status" value="1"/>
</dbReference>
<dbReference type="SMART" id="SM00388">
    <property type="entry name" value="HisKA"/>
    <property type="match status" value="1"/>
</dbReference>
<evidence type="ECO:0000256" key="5">
    <source>
        <dbReference type="ARBA" id="ARBA00022741"/>
    </source>
</evidence>
<dbReference type="InterPro" id="IPR035965">
    <property type="entry name" value="PAS-like_dom_sf"/>
</dbReference>
<keyword evidence="9" id="KW-0175">Coiled coil</keyword>
<dbReference type="NCBIfam" id="TIGR00229">
    <property type="entry name" value="sensory_box"/>
    <property type="match status" value="1"/>
</dbReference>
<dbReference type="Gene3D" id="3.30.450.20">
    <property type="entry name" value="PAS domain"/>
    <property type="match status" value="2"/>
</dbReference>
<dbReference type="Pfam" id="PF02518">
    <property type="entry name" value="HATPase_c"/>
    <property type="match status" value="1"/>
</dbReference>
<keyword evidence="5" id="KW-0547">Nucleotide-binding</keyword>
<dbReference type="AlphaFoldDB" id="A0A841KPZ2"/>
<dbReference type="InterPro" id="IPR033425">
    <property type="entry name" value="MASE3"/>
</dbReference>
<dbReference type="Pfam" id="PF12860">
    <property type="entry name" value="PAS_7"/>
    <property type="match status" value="1"/>
</dbReference>
<keyword evidence="8" id="KW-0902">Two-component regulatory system</keyword>
<evidence type="ECO:0000256" key="2">
    <source>
        <dbReference type="ARBA" id="ARBA00012438"/>
    </source>
</evidence>
<feature type="transmembrane region" description="Helical" evidence="10">
    <location>
        <begin position="19"/>
        <end position="37"/>
    </location>
</feature>
<dbReference type="GO" id="GO:0000155">
    <property type="term" value="F:phosphorelay sensor kinase activity"/>
    <property type="evidence" value="ECO:0007669"/>
    <property type="project" value="InterPro"/>
</dbReference>
<sequence length="827" mass="94881">MENNFTFGKLSQFMSKQSLIRLFFFASIMLGLIYSSFENYLFFHILVEGLCIVIGLGVMVIAFNTHTFTKNDSLLLLGVSYSFVAGFDFIHTITYKGMNIFSGLDANVPTQLWIIARYIESISLVIVSIFLNRRTRVSKLTFLYSVISAFLLLSVFYWNIFPNCFVEGIGLTSFKKISEYIICGILLIAISFLVRKKESQSREVFFYLILSITLTAISELFFVFYVSVYGLSNMLGHIFKLLSFYFVYKSIVQTYLKEPYHLLNKTNIYLEEVMSELEESNAELQSENDKRRAIEKELLKDQAVLNSILNSTEAGFMVINIDGELMKINNQLINMWQIPEKIIEKREAKDIIRFLKDHCSDSRKILLNFQQKPHASKENIHYIKAKDGRIIEQLYKPLITDGEILGSIWSFRDITNSLHLVSQLKDHEMRYQTLVEMMPEGIGIIDKGKYIYANKALAKILQVGSPEQLMNQNQHDFLRTHPSCSNTIHNILLEILEKKRVLPFLEQKIILHNGTVLDIEAAGFPYSINEDTSAVIIVRDISGKKQKEQLQKDIQQKQIQLEKEQEYNKTITQFFSMISHELKTPLNVILGTVQLLQVSEFHAENTSFKKYIYVMKQNCHRLLRLINNLIDITKIDSGFLHMNYKNYNIVSIVEDITLSIVEYTRSKGIELVFDTDIEEKIIACDADKIERVLLNLLSNAIKFSNPGGIIEVNIQDADENIIISIKDTGIGIPEDMQEKIFDKFRQVNDPLSRRAEGSGIGLSLVKSIVELHGGTIGVKSIYGQGSEFIIKLPAIFMNSENNEYDEIASTGEINIERINIEFSDIYS</sequence>
<dbReference type="InterPro" id="IPR005467">
    <property type="entry name" value="His_kinase_dom"/>
</dbReference>
<evidence type="ECO:0000256" key="9">
    <source>
        <dbReference type="SAM" id="Coils"/>
    </source>
</evidence>
<dbReference type="PANTHER" id="PTHR43047:SF72">
    <property type="entry name" value="OSMOSENSING HISTIDINE PROTEIN KINASE SLN1"/>
    <property type="match status" value="1"/>
</dbReference>
<keyword evidence="10" id="KW-0812">Transmembrane</keyword>
<dbReference type="CDD" id="cd16922">
    <property type="entry name" value="HATPase_EvgS-ArcB-TorS-like"/>
    <property type="match status" value="1"/>
</dbReference>
<dbReference type="PROSITE" id="PS50109">
    <property type="entry name" value="HIS_KIN"/>
    <property type="match status" value="1"/>
</dbReference>
<feature type="transmembrane region" description="Helical" evidence="10">
    <location>
        <begin position="113"/>
        <end position="131"/>
    </location>
</feature>
<dbReference type="Gene3D" id="3.30.565.10">
    <property type="entry name" value="Histidine kinase-like ATPase, C-terminal domain"/>
    <property type="match status" value="1"/>
</dbReference>
<dbReference type="GO" id="GO:0005524">
    <property type="term" value="F:ATP binding"/>
    <property type="evidence" value="ECO:0007669"/>
    <property type="project" value="UniProtKB-KW"/>
</dbReference>
<dbReference type="GO" id="GO:0009927">
    <property type="term" value="F:histidine phosphotransfer kinase activity"/>
    <property type="evidence" value="ECO:0007669"/>
    <property type="project" value="TreeGrafter"/>
</dbReference>
<evidence type="ECO:0000256" key="3">
    <source>
        <dbReference type="ARBA" id="ARBA00022553"/>
    </source>
</evidence>
<dbReference type="InterPro" id="IPR000014">
    <property type="entry name" value="PAS"/>
</dbReference>
<dbReference type="InterPro" id="IPR036097">
    <property type="entry name" value="HisK_dim/P_sf"/>
</dbReference>
<organism evidence="12 13">
    <name type="scientific">Anaerosolibacter carboniphilus</name>
    <dbReference type="NCBI Taxonomy" id="1417629"/>
    <lineage>
        <taxon>Bacteria</taxon>
        <taxon>Bacillati</taxon>
        <taxon>Bacillota</taxon>
        <taxon>Clostridia</taxon>
        <taxon>Peptostreptococcales</taxon>
        <taxon>Thermotaleaceae</taxon>
        <taxon>Anaerosolibacter</taxon>
    </lineage>
</organism>
<dbReference type="Pfam" id="PF00512">
    <property type="entry name" value="HisKA"/>
    <property type="match status" value="1"/>
</dbReference>
<dbReference type="GO" id="GO:0005886">
    <property type="term" value="C:plasma membrane"/>
    <property type="evidence" value="ECO:0007669"/>
    <property type="project" value="TreeGrafter"/>
</dbReference>
<evidence type="ECO:0000256" key="4">
    <source>
        <dbReference type="ARBA" id="ARBA00022679"/>
    </source>
</evidence>
<gene>
    <name evidence="12" type="ORF">HNQ80_001582</name>
</gene>
<feature type="transmembrane region" description="Helical" evidence="10">
    <location>
        <begin position="206"/>
        <end position="225"/>
    </location>
</feature>
<dbReference type="Gene3D" id="1.10.287.130">
    <property type="match status" value="1"/>
</dbReference>
<name>A0A841KPZ2_9FIRM</name>
<feature type="transmembrane region" description="Helical" evidence="10">
    <location>
        <begin position="74"/>
        <end position="93"/>
    </location>
</feature>
<keyword evidence="4" id="KW-0808">Transferase</keyword>
<keyword evidence="13" id="KW-1185">Reference proteome</keyword>
<dbReference type="PRINTS" id="PR00344">
    <property type="entry name" value="BCTRLSENSOR"/>
</dbReference>
<dbReference type="InterPro" id="IPR036890">
    <property type="entry name" value="HATPase_C_sf"/>
</dbReference>